<dbReference type="GO" id="GO:0071004">
    <property type="term" value="C:U2-type prespliceosome"/>
    <property type="evidence" value="ECO:0007669"/>
    <property type="project" value="TreeGrafter"/>
</dbReference>
<keyword evidence="5" id="KW-0507">mRNA processing</keyword>
<reference evidence="12 13" key="1">
    <citation type="journal article" date="2010" name="Nat. Commun.">
        <title>The complete sequence of the smallest known nuclear genome from the microsporidian Encephalitozoon intestinalis.</title>
        <authorList>
            <person name="Corradi N."/>
            <person name="Pombert J.-F."/>
            <person name="Farinelli L."/>
            <person name="Didier E.S."/>
            <person name="Keeling P.J."/>
        </authorList>
    </citation>
    <scope>NUCLEOTIDE SEQUENCE [LARGE SCALE GENOMIC DNA]</scope>
    <source>
        <strain evidence="12 13">ATCC 50506</strain>
    </source>
</reference>
<dbReference type="Proteomes" id="UP000002313">
    <property type="component" value="Chromosome VIII"/>
</dbReference>
<evidence type="ECO:0000256" key="7">
    <source>
        <dbReference type="ARBA" id="ARBA00023187"/>
    </source>
</evidence>
<dbReference type="InterPro" id="IPR010920">
    <property type="entry name" value="LSM_dom_sf"/>
</dbReference>
<evidence type="ECO:0000256" key="9">
    <source>
        <dbReference type="ARBA" id="ARBA00023274"/>
    </source>
</evidence>
<dbReference type="GO" id="GO:0003723">
    <property type="term" value="F:RNA binding"/>
    <property type="evidence" value="ECO:0007669"/>
    <property type="project" value="UniProtKB-KW"/>
</dbReference>
<dbReference type="InterPro" id="IPR047575">
    <property type="entry name" value="Sm"/>
</dbReference>
<evidence type="ECO:0000256" key="10">
    <source>
        <dbReference type="ARBA" id="ARBA00041355"/>
    </source>
</evidence>
<dbReference type="InterPro" id="IPR050914">
    <property type="entry name" value="snRNP_SmB/NAA38-like"/>
</dbReference>
<dbReference type="PANTHER" id="PTHR10701">
    <property type="entry name" value="SMALL NUCLEAR RIBONUCLEOPROTEIN-ASSOCIATED PROTEIN B AND N"/>
    <property type="match status" value="1"/>
</dbReference>
<keyword evidence="7" id="KW-0508">mRNA splicing</keyword>
<keyword evidence="13" id="KW-1185">Reference proteome</keyword>
<protein>
    <recommendedName>
        <fullName evidence="10">Sm protein B</fullName>
    </recommendedName>
</protein>
<dbReference type="Pfam" id="PF01423">
    <property type="entry name" value="LSM"/>
    <property type="match status" value="1"/>
</dbReference>
<evidence type="ECO:0000256" key="1">
    <source>
        <dbReference type="ARBA" id="ARBA00004123"/>
    </source>
</evidence>
<keyword evidence="9" id="KW-0687">Ribonucleoprotein</keyword>
<evidence type="ECO:0000256" key="3">
    <source>
        <dbReference type="ARBA" id="ARBA00009123"/>
    </source>
</evidence>
<dbReference type="AlphaFoldDB" id="E0S8I9"/>
<dbReference type="GeneID" id="9698167"/>
<evidence type="ECO:0000256" key="8">
    <source>
        <dbReference type="ARBA" id="ARBA00023242"/>
    </source>
</evidence>
<dbReference type="OrthoDB" id="2020720at2759"/>
<dbReference type="GO" id="GO:0005687">
    <property type="term" value="C:U4 snRNP"/>
    <property type="evidence" value="ECO:0007669"/>
    <property type="project" value="TreeGrafter"/>
</dbReference>
<dbReference type="Gene3D" id="2.30.30.100">
    <property type="match status" value="1"/>
</dbReference>
<keyword evidence="6" id="KW-0694">RNA-binding</keyword>
<dbReference type="VEuPathDB" id="MicrosporidiaDB:Eint_080470"/>
<dbReference type="GO" id="GO:0071013">
    <property type="term" value="C:catalytic step 2 spliceosome"/>
    <property type="evidence" value="ECO:0007669"/>
    <property type="project" value="TreeGrafter"/>
</dbReference>
<dbReference type="HOGENOM" id="CLU_076902_4_2_1"/>
<comment type="subcellular location">
    <subcellularLocation>
        <location evidence="2">Cytoplasm</location>
    </subcellularLocation>
    <subcellularLocation>
        <location evidence="1">Nucleus</location>
    </subcellularLocation>
</comment>
<dbReference type="GO" id="GO:0005685">
    <property type="term" value="C:U1 snRNP"/>
    <property type="evidence" value="ECO:0007669"/>
    <property type="project" value="TreeGrafter"/>
</dbReference>
<dbReference type="GO" id="GO:0005686">
    <property type="term" value="C:U2 snRNP"/>
    <property type="evidence" value="ECO:0007669"/>
    <property type="project" value="TreeGrafter"/>
</dbReference>
<feature type="domain" description="Sm" evidence="11">
    <location>
        <begin position="1"/>
        <end position="77"/>
    </location>
</feature>
<evidence type="ECO:0000256" key="5">
    <source>
        <dbReference type="ARBA" id="ARBA00022664"/>
    </source>
</evidence>
<evidence type="ECO:0000256" key="6">
    <source>
        <dbReference type="ARBA" id="ARBA00022884"/>
    </source>
</evidence>
<keyword evidence="4" id="KW-0963">Cytoplasm</keyword>
<evidence type="ECO:0000256" key="4">
    <source>
        <dbReference type="ARBA" id="ARBA00022490"/>
    </source>
</evidence>
<reference evidence="12 13" key="2">
    <citation type="journal article" date="2012" name="Proc. Natl. Acad. Sci. U.S.A.">
        <title>Gain and loss of multiple functionally related, horizontally transferred genes in the reduced genomes of two microsporidian parasites.</title>
        <authorList>
            <person name="Pombert J.-F."/>
            <person name="Selman M."/>
            <person name="Burki F."/>
            <person name="Bardell F.T."/>
            <person name="Farinelli L."/>
            <person name="Solter L.F."/>
            <person name="Whitman D.W."/>
            <person name="Weiss L.M."/>
            <person name="Corradi N."/>
            <person name="Keeling P.J."/>
        </authorList>
    </citation>
    <scope>NUCLEOTIDE SEQUENCE [LARGE SCALE GENOMIC DNA]</scope>
    <source>
        <strain evidence="12 13">ATCC 50506</strain>
    </source>
</reference>
<dbReference type="GO" id="GO:0000398">
    <property type="term" value="P:mRNA splicing, via spliceosome"/>
    <property type="evidence" value="ECO:0007669"/>
    <property type="project" value="TreeGrafter"/>
</dbReference>
<dbReference type="PROSITE" id="PS52002">
    <property type="entry name" value="SM"/>
    <property type="match status" value="1"/>
</dbReference>
<dbReference type="InterPro" id="IPR001163">
    <property type="entry name" value="Sm_dom_euk/arc"/>
</dbReference>
<keyword evidence="8" id="KW-0539">Nucleus</keyword>
<dbReference type="PANTHER" id="PTHR10701:SF0">
    <property type="entry name" value="SMALL NUCLEAR RIBONUCLEOPROTEIN-ASSOCIATED PROTEIN B"/>
    <property type="match status" value="1"/>
</dbReference>
<sequence length="88" mass="10136">MGLSLGKYVNYRVKVKMKDGRWMEGTMLSVDEDVNVVLDDSEEFRNARGSKEPRRRVLGLVMARGDFVMDIEILSKPEKGEMELQQNL</sequence>
<dbReference type="SMART" id="SM00651">
    <property type="entry name" value="Sm"/>
    <property type="match status" value="1"/>
</dbReference>
<dbReference type="GO" id="GO:0070990">
    <property type="term" value="F:snRNP binding"/>
    <property type="evidence" value="ECO:0007669"/>
    <property type="project" value="TreeGrafter"/>
</dbReference>
<comment type="similarity">
    <text evidence="3">Belongs to the snRNP SmB/SmN family.</text>
</comment>
<evidence type="ECO:0000259" key="11">
    <source>
        <dbReference type="PROSITE" id="PS52002"/>
    </source>
</evidence>
<proteinExistence type="inferred from homology"/>
<dbReference type="GO" id="GO:0046540">
    <property type="term" value="C:U4/U6 x U5 tri-snRNP complex"/>
    <property type="evidence" value="ECO:0007669"/>
    <property type="project" value="TreeGrafter"/>
</dbReference>
<gene>
    <name evidence="12" type="ORF">Eint_080470</name>
</gene>
<accession>E0S8I9</accession>
<dbReference type="KEGG" id="ein:Eint_080470"/>
<organism evidence="12 13">
    <name type="scientific">Encephalitozoon intestinalis (strain ATCC 50506)</name>
    <name type="common">Microsporidian parasite</name>
    <name type="synonym">Septata intestinalis</name>
    <dbReference type="NCBI Taxonomy" id="876142"/>
    <lineage>
        <taxon>Eukaryota</taxon>
        <taxon>Fungi</taxon>
        <taxon>Fungi incertae sedis</taxon>
        <taxon>Microsporidia</taxon>
        <taxon>Unikaryonidae</taxon>
        <taxon>Encephalitozoon</taxon>
    </lineage>
</organism>
<evidence type="ECO:0000313" key="12">
    <source>
        <dbReference type="EMBL" id="ADM11983.1"/>
    </source>
</evidence>
<name>E0S8I9_ENCIT</name>
<dbReference type="GO" id="GO:0005682">
    <property type="term" value="C:U5 snRNP"/>
    <property type="evidence" value="ECO:0007669"/>
    <property type="project" value="TreeGrafter"/>
</dbReference>
<dbReference type="RefSeq" id="XP_003073343.1">
    <property type="nucleotide sequence ID" value="XM_003073297.1"/>
</dbReference>
<dbReference type="GO" id="GO:0005737">
    <property type="term" value="C:cytoplasm"/>
    <property type="evidence" value="ECO:0007669"/>
    <property type="project" value="UniProtKB-SubCell"/>
</dbReference>
<evidence type="ECO:0000313" key="13">
    <source>
        <dbReference type="Proteomes" id="UP000002313"/>
    </source>
</evidence>
<dbReference type="EMBL" id="CP001949">
    <property type="protein sequence ID" value="ADM11983.1"/>
    <property type="molecule type" value="Genomic_DNA"/>
</dbReference>
<evidence type="ECO:0000256" key="2">
    <source>
        <dbReference type="ARBA" id="ARBA00004496"/>
    </source>
</evidence>
<dbReference type="SUPFAM" id="SSF50182">
    <property type="entry name" value="Sm-like ribonucleoproteins"/>
    <property type="match status" value="1"/>
</dbReference>